<reference evidence="3" key="1">
    <citation type="journal article" date="2019" name="Int. J. Syst. Evol. Microbiol.">
        <title>The Global Catalogue of Microorganisms (GCM) 10K type strain sequencing project: providing services to taxonomists for standard genome sequencing and annotation.</title>
        <authorList>
            <consortium name="The Broad Institute Genomics Platform"/>
            <consortium name="The Broad Institute Genome Sequencing Center for Infectious Disease"/>
            <person name="Wu L."/>
            <person name="Ma J."/>
        </authorList>
    </citation>
    <scope>NUCLEOTIDE SEQUENCE [LARGE SCALE GENOMIC DNA]</scope>
    <source>
        <strain evidence="3">CCUG 56608</strain>
    </source>
</reference>
<organism evidence="2 3">
    <name type="scientific">Oceanobacillus locisalsi</name>
    <dbReference type="NCBI Taxonomy" id="546107"/>
    <lineage>
        <taxon>Bacteria</taxon>
        <taxon>Bacillati</taxon>
        <taxon>Bacillota</taxon>
        <taxon>Bacilli</taxon>
        <taxon>Bacillales</taxon>
        <taxon>Bacillaceae</taxon>
        <taxon>Oceanobacillus</taxon>
    </lineage>
</organism>
<evidence type="ECO:0000256" key="1">
    <source>
        <dbReference type="SAM" id="Phobius"/>
    </source>
</evidence>
<feature type="transmembrane region" description="Helical" evidence="1">
    <location>
        <begin position="121"/>
        <end position="140"/>
    </location>
</feature>
<sequence>MMKQWKLKDIVLMSILGVVFGLIYLAFFGVGNVLYGVLTPFGLGPLSYELIFGVWFIVSIIAAYIIRKPGVAFTSETIAALTEVLVGSTAGPTLILSGMVQGLGAELGFALTRWKDYRLRVLILSGMLAATVSFPYAYFMSGYDAYTNWLVIAMFITRVISGALIAGLLGKYIADQLAATGALSGYPLGKERQKRHEQSSAS</sequence>
<feature type="transmembrane region" description="Helical" evidence="1">
    <location>
        <begin position="12"/>
        <end position="34"/>
    </location>
</feature>
<evidence type="ECO:0000313" key="3">
    <source>
        <dbReference type="Proteomes" id="UP001597041"/>
    </source>
</evidence>
<keyword evidence="3" id="KW-1185">Reference proteome</keyword>
<dbReference type="RefSeq" id="WP_379593984.1">
    <property type="nucleotide sequence ID" value="NZ_JBHTKK010000028.1"/>
</dbReference>
<keyword evidence="1" id="KW-1133">Transmembrane helix</keyword>
<protein>
    <submittedName>
        <fullName evidence="2">ECF transporter S component</fullName>
    </submittedName>
</protein>
<gene>
    <name evidence="2" type="ORF">ACFQ19_17575</name>
</gene>
<comment type="caution">
    <text evidence="2">The sequence shown here is derived from an EMBL/GenBank/DDBJ whole genome shotgun (WGS) entry which is preliminary data.</text>
</comment>
<evidence type="ECO:0000313" key="2">
    <source>
        <dbReference type="EMBL" id="MFD1067821.1"/>
    </source>
</evidence>
<keyword evidence="1" id="KW-0472">Membrane</keyword>
<proteinExistence type="predicted"/>
<feature type="transmembrane region" description="Helical" evidence="1">
    <location>
        <begin position="46"/>
        <end position="66"/>
    </location>
</feature>
<name>A0ABW3NMZ6_9BACI</name>
<feature type="transmembrane region" description="Helical" evidence="1">
    <location>
        <begin position="146"/>
        <end position="169"/>
    </location>
</feature>
<dbReference type="Proteomes" id="UP001597041">
    <property type="component" value="Unassembled WGS sequence"/>
</dbReference>
<dbReference type="PIRSF" id="PIRSF037394">
    <property type="entry name" value="ABC_thiamine-permease_YkoE_prd"/>
    <property type="match status" value="1"/>
</dbReference>
<accession>A0ABW3NMZ6</accession>
<keyword evidence="1" id="KW-0812">Transmembrane</keyword>
<dbReference type="InterPro" id="IPR017195">
    <property type="entry name" value="ABC_thiamin-permease_prd"/>
</dbReference>
<dbReference type="Pfam" id="PF09819">
    <property type="entry name" value="ABC_cobalt"/>
    <property type="match status" value="1"/>
</dbReference>
<dbReference type="EMBL" id="JBHTKK010000028">
    <property type="protein sequence ID" value="MFD1067821.1"/>
    <property type="molecule type" value="Genomic_DNA"/>
</dbReference>